<reference evidence="4" key="1">
    <citation type="submission" date="2021-01" db="EMBL/GenBank/DDBJ databases">
        <authorList>
            <consortium name="Genoscope - CEA"/>
            <person name="William W."/>
        </authorList>
    </citation>
    <scope>NUCLEOTIDE SEQUENCE</scope>
</reference>
<feature type="transmembrane region" description="Helical" evidence="3">
    <location>
        <begin position="49"/>
        <end position="75"/>
    </location>
</feature>
<keyword evidence="3" id="KW-0812">Transmembrane</keyword>
<evidence type="ECO:0000256" key="1">
    <source>
        <dbReference type="ARBA" id="ARBA00022553"/>
    </source>
</evidence>
<feature type="transmembrane region" description="Helical" evidence="3">
    <location>
        <begin position="87"/>
        <end position="109"/>
    </location>
</feature>
<dbReference type="EMBL" id="CAJJDN010000036">
    <property type="protein sequence ID" value="CAD8077317.1"/>
    <property type="molecule type" value="Genomic_DNA"/>
</dbReference>
<proteinExistence type="predicted"/>
<evidence type="ECO:0000313" key="5">
    <source>
        <dbReference type="Proteomes" id="UP000692954"/>
    </source>
</evidence>
<keyword evidence="1" id="KW-0597">Phosphoprotein</keyword>
<feature type="compositionally biased region" description="Polar residues" evidence="2">
    <location>
        <begin position="669"/>
        <end position="690"/>
    </location>
</feature>
<feature type="compositionally biased region" description="Basic and acidic residues" evidence="2">
    <location>
        <begin position="697"/>
        <end position="708"/>
    </location>
</feature>
<sequence length="963" mass="112824">MSKLSKEKTLYINIITLLKFVLMMIMWTETDFDLIQENQIDYRSYSLEVYGLMIFFVIAIESQIFKTIAILFSLFYTIIRQPKFQNYIEIIASTKIILIHIFLQLFQIYHQYMIPKTNTEFQSKNQSPLFSQRVVQLISQRDQTEPLNKKNNIQEAVSEELDNQKTILQKEDLFDVLVTGFQCGIYILENVKQPVYIINSFMSHIVLIDENLNSDLIQLELFDFGIMQENQSLTILPNFHRSKDINQFIAFTQTFEYDNFYIIGHRIFQNEKKEIQLFCRKMQMKTLIEHLIAFSHIKFTMVKQSLDFSLKIYLKKDKLFTQVILNPIIISDKPQVVIYIQDLTEEPFILQLQQYIKNGDELIQTISQKIKEPLNCTLSMLELVQKEVNKELQTKYIDPALAGCKLLISTVSDIQDYVTLHKNNKLEKSLMDIHTKEFISDCLNIIKSQALFRGLSIQVNIKQNVPIFIRTDPNRFRQIILNLLVKSIQLTINGFIEIGCQKSPLLADHIEILIKVMAQNVNEGILESIELTLKHLKQQTLLNPQVIDLVATSKQFCFSIITAFYISLAIGIMHFEFNTIKTDDGTQFYFVLLIKNENPNFNQQLTQKRQSALIANKQQFQQIFGQNNLYRRHQSQRLTEISRLQIQQKLEKIKRESQIETTLEMRESNLPQFGQQDNSELQQPKKQYSVSQISEQDDSKSSSHDSKNEFNDHEQFFEAKIISSKSSLYLNDKIEIIEKQQQTSQYFETILQDREPKPRKISVSMIQTRLNQQIQQQLSSNQRDSLLTFGGRSSVYSSMRVSSVNLGPNELLDCFEKMEKIKNQQFIYNCQCPKILICEQNDFDLYAISHQLSNLKIPYIYTMQRIHIVDLLRKQFSQFKTCCKGYHIVFIGVEYVNEQLIADCQKIKSVLEEFQKDTNLIGLIGFQGEDFKTTIKKLPFHDCLSKPIMIDALLFIMAKWVRL</sequence>
<accession>A0A8S1MAQ2</accession>
<comment type="caution">
    <text evidence="4">The sequence shown here is derived from an EMBL/GenBank/DDBJ whole genome shotgun (WGS) entry which is preliminary data.</text>
</comment>
<dbReference type="PANTHER" id="PTHR43719">
    <property type="entry name" value="TWO-COMPONENT HISTIDINE KINASE"/>
    <property type="match status" value="1"/>
</dbReference>
<keyword evidence="3" id="KW-0472">Membrane</keyword>
<feature type="region of interest" description="Disordered" evidence="2">
    <location>
        <begin position="666"/>
        <end position="708"/>
    </location>
</feature>
<dbReference type="Proteomes" id="UP000692954">
    <property type="component" value="Unassembled WGS sequence"/>
</dbReference>
<keyword evidence="5" id="KW-1185">Reference proteome</keyword>
<dbReference type="InterPro" id="IPR050956">
    <property type="entry name" value="2C_system_His_kinase"/>
</dbReference>
<dbReference type="PANTHER" id="PTHR43719:SF28">
    <property type="entry name" value="PEROXIDE STRESS-ACTIVATED HISTIDINE KINASE MAK1-RELATED"/>
    <property type="match status" value="1"/>
</dbReference>
<dbReference type="AlphaFoldDB" id="A0A8S1MAQ2"/>
<evidence type="ECO:0000256" key="2">
    <source>
        <dbReference type="SAM" id="MobiDB-lite"/>
    </source>
</evidence>
<protein>
    <submittedName>
        <fullName evidence="4">Uncharacterized protein</fullName>
    </submittedName>
</protein>
<name>A0A8S1MAQ2_9CILI</name>
<organism evidence="4 5">
    <name type="scientific">Paramecium sonneborni</name>
    <dbReference type="NCBI Taxonomy" id="65129"/>
    <lineage>
        <taxon>Eukaryota</taxon>
        <taxon>Sar</taxon>
        <taxon>Alveolata</taxon>
        <taxon>Ciliophora</taxon>
        <taxon>Intramacronucleata</taxon>
        <taxon>Oligohymenophorea</taxon>
        <taxon>Peniculida</taxon>
        <taxon>Parameciidae</taxon>
        <taxon>Paramecium</taxon>
    </lineage>
</organism>
<feature type="transmembrane region" description="Helical" evidence="3">
    <location>
        <begin position="9"/>
        <end position="29"/>
    </location>
</feature>
<evidence type="ECO:0000256" key="3">
    <source>
        <dbReference type="SAM" id="Phobius"/>
    </source>
</evidence>
<gene>
    <name evidence="4" type="ORF">PSON_ATCC_30995.1.T0360068</name>
</gene>
<dbReference type="OrthoDB" id="303604at2759"/>
<keyword evidence="3" id="KW-1133">Transmembrane helix</keyword>
<evidence type="ECO:0000313" key="4">
    <source>
        <dbReference type="EMBL" id="CAD8077317.1"/>
    </source>
</evidence>